<accession>A0A067MQT4</accession>
<dbReference type="Pfam" id="PF13450">
    <property type="entry name" value="NAD_binding_8"/>
    <property type="match status" value="1"/>
</dbReference>
<dbReference type="STRING" id="930990.A0A067MQT4"/>
<protein>
    <recommendedName>
        <fullName evidence="8">FAD/NAD(P)-binding domain-containing protein</fullName>
    </recommendedName>
</protein>
<keyword evidence="2" id="KW-0285">Flavoprotein</keyword>
<gene>
    <name evidence="6" type="ORF">BOTBODRAFT_30457</name>
</gene>
<dbReference type="InterPro" id="IPR036188">
    <property type="entry name" value="FAD/NAD-bd_sf"/>
</dbReference>
<comment type="similarity">
    <text evidence="1">Belongs to the FMO family.</text>
</comment>
<evidence type="ECO:0008006" key="8">
    <source>
        <dbReference type="Google" id="ProtNLM"/>
    </source>
</evidence>
<feature type="signal peptide" evidence="5">
    <location>
        <begin position="1"/>
        <end position="20"/>
    </location>
</feature>
<dbReference type="SUPFAM" id="SSF51905">
    <property type="entry name" value="FAD/NAD(P)-binding domain"/>
    <property type="match status" value="1"/>
</dbReference>
<dbReference type="GO" id="GO:0050661">
    <property type="term" value="F:NADP binding"/>
    <property type="evidence" value="ECO:0007669"/>
    <property type="project" value="InterPro"/>
</dbReference>
<dbReference type="EMBL" id="KL198025">
    <property type="protein sequence ID" value="KDQ17070.1"/>
    <property type="molecule type" value="Genomic_DNA"/>
</dbReference>
<sequence>MVQLLGVITAAILSVYLVHAYQQSKFQLPTPNVHGSVFQDSNFDFQRNITRVAIIGAGVGGLISYRELKKAGYEVRLFERDSLPGGNWRYTEDAFPSTPYPSVPLEVADYAPSFLPDGTDYPYEETYSSEDGPITAGERIRDHNGPKPIWTSIVSNAASPVQQITELPWPVGTAWELPHAKLRAYLRAFASYQGVNSNDENPEVSYNTRVERVEKIADGEGTAENSGKWKLTLKTLKESKGKVTARWWTEDFDAVIVATGRYNAPSIPRIPGLEAWAAQWSDLIWHSRQYRRPEFFANKTVLIAGAATSGTEISRDLSPYARKIYASSKPEIDSFVPPAAANSSISQGGVKLVNGTVLSGIDHIIFSTGYRYTFPFLPQYHDSSLRANETAKGRQPIVTDGTHLRSLYLDLFYIEDPTLAFVNMNIAMQPFVFAEYLAVALAKVWKGDAHIPTQENMWKLYWDHVQERGGHIKGLQFLGEQRTEEIIRFFVRWLNTARGRTVELPPAIAKQVAYYYTIVRLGYTPPGGPPTNEFASHQMAAWGTGVGLPDQEKDWREDLSMFLDSW</sequence>
<dbReference type="Gene3D" id="3.50.50.60">
    <property type="entry name" value="FAD/NAD(P)-binding domain"/>
    <property type="match status" value="2"/>
</dbReference>
<dbReference type="Pfam" id="PF00743">
    <property type="entry name" value="FMO-like"/>
    <property type="match status" value="1"/>
</dbReference>
<dbReference type="InterPro" id="IPR020946">
    <property type="entry name" value="Flavin_mOase-like"/>
</dbReference>
<name>A0A067MQT4_BOTB1</name>
<keyword evidence="5" id="KW-0732">Signal</keyword>
<evidence type="ECO:0000256" key="2">
    <source>
        <dbReference type="ARBA" id="ARBA00022630"/>
    </source>
</evidence>
<proteinExistence type="inferred from homology"/>
<organism evidence="6 7">
    <name type="scientific">Botryobasidium botryosum (strain FD-172 SS1)</name>
    <dbReference type="NCBI Taxonomy" id="930990"/>
    <lineage>
        <taxon>Eukaryota</taxon>
        <taxon>Fungi</taxon>
        <taxon>Dikarya</taxon>
        <taxon>Basidiomycota</taxon>
        <taxon>Agaricomycotina</taxon>
        <taxon>Agaricomycetes</taxon>
        <taxon>Cantharellales</taxon>
        <taxon>Botryobasidiaceae</taxon>
        <taxon>Botryobasidium</taxon>
    </lineage>
</organism>
<dbReference type="PANTHER" id="PTHR23023">
    <property type="entry name" value="DIMETHYLANILINE MONOOXYGENASE"/>
    <property type="match status" value="1"/>
</dbReference>
<evidence type="ECO:0000256" key="5">
    <source>
        <dbReference type="SAM" id="SignalP"/>
    </source>
</evidence>
<dbReference type="FunCoup" id="A0A067MQT4">
    <property type="interactions" value="27"/>
</dbReference>
<dbReference type="GO" id="GO:0004499">
    <property type="term" value="F:N,N-dimethylaniline monooxygenase activity"/>
    <property type="evidence" value="ECO:0007669"/>
    <property type="project" value="InterPro"/>
</dbReference>
<dbReference type="OrthoDB" id="66881at2759"/>
<dbReference type="HOGENOM" id="CLU_006909_5_2_1"/>
<dbReference type="AlphaFoldDB" id="A0A067MQT4"/>
<feature type="chain" id="PRO_5001641476" description="FAD/NAD(P)-binding domain-containing protein" evidence="5">
    <location>
        <begin position="21"/>
        <end position="566"/>
    </location>
</feature>
<keyword evidence="7" id="KW-1185">Reference proteome</keyword>
<evidence type="ECO:0000313" key="7">
    <source>
        <dbReference type="Proteomes" id="UP000027195"/>
    </source>
</evidence>
<reference evidence="7" key="1">
    <citation type="journal article" date="2014" name="Proc. Natl. Acad. Sci. U.S.A.">
        <title>Extensive sampling of basidiomycete genomes demonstrates inadequacy of the white-rot/brown-rot paradigm for wood decay fungi.</title>
        <authorList>
            <person name="Riley R."/>
            <person name="Salamov A.A."/>
            <person name="Brown D.W."/>
            <person name="Nagy L.G."/>
            <person name="Floudas D."/>
            <person name="Held B.W."/>
            <person name="Levasseur A."/>
            <person name="Lombard V."/>
            <person name="Morin E."/>
            <person name="Otillar R."/>
            <person name="Lindquist E.A."/>
            <person name="Sun H."/>
            <person name="LaButti K.M."/>
            <person name="Schmutz J."/>
            <person name="Jabbour D."/>
            <person name="Luo H."/>
            <person name="Baker S.E."/>
            <person name="Pisabarro A.G."/>
            <person name="Walton J.D."/>
            <person name="Blanchette R.A."/>
            <person name="Henrissat B."/>
            <person name="Martin F."/>
            <person name="Cullen D."/>
            <person name="Hibbett D.S."/>
            <person name="Grigoriev I.V."/>
        </authorList>
    </citation>
    <scope>NUCLEOTIDE SEQUENCE [LARGE SCALE GENOMIC DNA]</scope>
    <source>
        <strain evidence="7">FD-172 SS1</strain>
    </source>
</reference>
<evidence type="ECO:0000313" key="6">
    <source>
        <dbReference type="EMBL" id="KDQ17070.1"/>
    </source>
</evidence>
<dbReference type="Proteomes" id="UP000027195">
    <property type="component" value="Unassembled WGS sequence"/>
</dbReference>
<evidence type="ECO:0000256" key="4">
    <source>
        <dbReference type="ARBA" id="ARBA00023002"/>
    </source>
</evidence>
<evidence type="ECO:0000256" key="1">
    <source>
        <dbReference type="ARBA" id="ARBA00009183"/>
    </source>
</evidence>
<dbReference type="GO" id="GO:0050660">
    <property type="term" value="F:flavin adenine dinucleotide binding"/>
    <property type="evidence" value="ECO:0007669"/>
    <property type="project" value="InterPro"/>
</dbReference>
<dbReference type="InterPro" id="IPR050346">
    <property type="entry name" value="FMO-like"/>
</dbReference>
<dbReference type="InParanoid" id="A0A067MQT4"/>
<keyword evidence="4" id="KW-0560">Oxidoreductase</keyword>
<evidence type="ECO:0000256" key="3">
    <source>
        <dbReference type="ARBA" id="ARBA00022827"/>
    </source>
</evidence>
<keyword evidence="3" id="KW-0274">FAD</keyword>